<dbReference type="STRING" id="3847.A0A0R0L628"/>
<reference evidence="2 3" key="1">
    <citation type="journal article" date="2010" name="Nature">
        <title>Genome sequence of the palaeopolyploid soybean.</title>
        <authorList>
            <person name="Schmutz J."/>
            <person name="Cannon S.B."/>
            <person name="Schlueter J."/>
            <person name="Ma J."/>
            <person name="Mitros T."/>
            <person name="Nelson W."/>
            <person name="Hyten D.L."/>
            <person name="Song Q."/>
            <person name="Thelen J.J."/>
            <person name="Cheng J."/>
            <person name="Xu D."/>
            <person name="Hellsten U."/>
            <person name="May G.D."/>
            <person name="Yu Y."/>
            <person name="Sakurai T."/>
            <person name="Umezawa T."/>
            <person name="Bhattacharyya M.K."/>
            <person name="Sandhu D."/>
            <person name="Valliyodan B."/>
            <person name="Lindquist E."/>
            <person name="Peto M."/>
            <person name="Grant D."/>
            <person name="Shu S."/>
            <person name="Goodstein D."/>
            <person name="Barry K."/>
            <person name="Futrell-Griggs M."/>
            <person name="Abernathy B."/>
            <person name="Du J."/>
            <person name="Tian Z."/>
            <person name="Zhu L."/>
            <person name="Gill N."/>
            <person name="Joshi T."/>
            <person name="Libault M."/>
            <person name="Sethuraman A."/>
            <person name="Zhang X.-C."/>
            <person name="Shinozaki K."/>
            <person name="Nguyen H.T."/>
            <person name="Wing R.A."/>
            <person name="Cregan P."/>
            <person name="Specht J."/>
            <person name="Grimwood J."/>
            <person name="Rokhsar D."/>
            <person name="Stacey G."/>
            <person name="Shoemaker R.C."/>
            <person name="Jackson S.A."/>
        </authorList>
    </citation>
    <scope>NUCLEOTIDE SEQUENCE [LARGE SCALE GENOMIC DNA]</scope>
    <source>
        <strain evidence="3">cv. Williams 82</strain>
        <tissue evidence="2">Callus</tissue>
    </source>
</reference>
<evidence type="ECO:0000259" key="1">
    <source>
        <dbReference type="Pfam" id="PF25352"/>
    </source>
</evidence>
<proteinExistence type="predicted"/>
<dbReference type="Pfam" id="PF25352">
    <property type="entry name" value="PH_ULP"/>
    <property type="match status" value="1"/>
</dbReference>
<dbReference type="InterPro" id="IPR057375">
    <property type="entry name" value="ULP2A/B_PH"/>
</dbReference>
<evidence type="ECO:0000313" key="4">
    <source>
        <dbReference type="Proteomes" id="UP000008827"/>
    </source>
</evidence>
<dbReference type="EnsemblPlants" id="KRH72459">
    <property type="protein sequence ID" value="KRH72459"/>
    <property type="gene ID" value="GLYMA_02G214000"/>
</dbReference>
<gene>
    <name evidence="2" type="ORF">GLYMA_02G214000</name>
</gene>
<accession>A0A0R0L628</accession>
<evidence type="ECO:0000313" key="3">
    <source>
        <dbReference type="EnsemblPlants" id="KRH72459"/>
    </source>
</evidence>
<reference evidence="3" key="2">
    <citation type="submission" date="2018-02" db="UniProtKB">
        <authorList>
            <consortium name="EnsemblPlants"/>
        </authorList>
    </citation>
    <scope>IDENTIFICATION</scope>
    <source>
        <strain evidence="3">Williams 82</strain>
    </source>
</reference>
<dbReference type="Gramene" id="KRH72459">
    <property type="protein sequence ID" value="KRH72459"/>
    <property type="gene ID" value="GLYMA_02G214000"/>
</dbReference>
<dbReference type="Proteomes" id="UP000008827">
    <property type="component" value="Chromosome 2"/>
</dbReference>
<dbReference type="AlphaFoldDB" id="A0A0R0L628"/>
<feature type="domain" description="Probable ubiquitin-like-specific protease 2A/B PH" evidence="1">
    <location>
        <begin position="72"/>
        <end position="191"/>
    </location>
</feature>
<name>A0A0R0L628_SOYBN</name>
<dbReference type="EMBL" id="CM000835">
    <property type="protein sequence ID" value="KRH72459.1"/>
    <property type="molecule type" value="Genomic_DNA"/>
</dbReference>
<keyword evidence="4" id="KW-1185">Reference proteome</keyword>
<dbReference type="InParanoid" id="A0A0R0L628"/>
<dbReference type="PANTHER" id="PTHR47764">
    <property type="entry name" value="UBIQUITIN-LIKE-SPECIFIC PROTEASE 2B-RELATED"/>
    <property type="match status" value="1"/>
</dbReference>
<organism evidence="2">
    <name type="scientific">Glycine max</name>
    <name type="common">Soybean</name>
    <name type="synonym">Glycine hispida</name>
    <dbReference type="NCBI Taxonomy" id="3847"/>
    <lineage>
        <taxon>Eukaryota</taxon>
        <taxon>Viridiplantae</taxon>
        <taxon>Streptophyta</taxon>
        <taxon>Embryophyta</taxon>
        <taxon>Tracheophyta</taxon>
        <taxon>Spermatophyta</taxon>
        <taxon>Magnoliopsida</taxon>
        <taxon>eudicotyledons</taxon>
        <taxon>Gunneridae</taxon>
        <taxon>Pentapetalae</taxon>
        <taxon>rosids</taxon>
        <taxon>fabids</taxon>
        <taxon>Fabales</taxon>
        <taxon>Fabaceae</taxon>
        <taxon>Papilionoideae</taxon>
        <taxon>50 kb inversion clade</taxon>
        <taxon>NPAAA clade</taxon>
        <taxon>indigoferoid/millettioid clade</taxon>
        <taxon>Phaseoleae</taxon>
        <taxon>Glycine</taxon>
        <taxon>Glycine subgen. Soja</taxon>
    </lineage>
</organism>
<dbReference type="PANTHER" id="PTHR47764:SF2">
    <property type="entry name" value="UBIQUITIN-LIKE PROTEASE FAMILY PROFILE DOMAIN-CONTAINING PROTEIN"/>
    <property type="match status" value="1"/>
</dbReference>
<evidence type="ECO:0000313" key="2">
    <source>
        <dbReference type="EMBL" id="KRH72459.1"/>
    </source>
</evidence>
<sequence length="195" mass="21535">MRMRIRSPAPPSSIINRSTESAIINLEGDECMNKSTPSSPLSIAENGSFYASLNGCGFNHCIGNSDVDHTNMEVVLHPDYVVYQDNYYTGTKLCFSQCYIQISDSTACAKQGEGTFEWAVDDLIHIDCLLFPKSGMVVMKLCAVSSNAGPSIHISCTSDIEELKIVFVDDNWSLRQEQITSLNGKYLAIWNTVSE</sequence>
<protein>
    <recommendedName>
        <fullName evidence="1">Probable ubiquitin-like-specific protease 2A/B PH domain-containing protein</fullName>
    </recommendedName>
</protein>
<reference evidence="2" key="3">
    <citation type="submission" date="2018-07" db="EMBL/GenBank/DDBJ databases">
        <title>WGS assembly of Glycine max.</title>
        <authorList>
            <person name="Schmutz J."/>
            <person name="Cannon S."/>
            <person name="Schlueter J."/>
            <person name="Ma J."/>
            <person name="Mitros T."/>
            <person name="Nelson W."/>
            <person name="Hyten D."/>
            <person name="Song Q."/>
            <person name="Thelen J."/>
            <person name="Cheng J."/>
            <person name="Xu D."/>
            <person name="Hellsten U."/>
            <person name="May G."/>
            <person name="Yu Y."/>
            <person name="Sakurai T."/>
            <person name="Umezawa T."/>
            <person name="Bhattacharyya M."/>
            <person name="Sandhu D."/>
            <person name="Valliyodan B."/>
            <person name="Lindquist E."/>
            <person name="Peto M."/>
            <person name="Grant D."/>
            <person name="Shu S."/>
            <person name="Goodstein D."/>
            <person name="Barry K."/>
            <person name="Futrell-Griggs M."/>
            <person name="Abernathy B."/>
            <person name="Du J."/>
            <person name="Tian Z."/>
            <person name="Zhu L."/>
            <person name="Gill N."/>
            <person name="Joshi T."/>
            <person name="Libault M."/>
            <person name="Sethuraman A."/>
            <person name="Zhang X."/>
            <person name="Shinozaki K."/>
            <person name="Nguyen H."/>
            <person name="Wing R."/>
            <person name="Cregan P."/>
            <person name="Specht J."/>
            <person name="Grimwood J."/>
            <person name="Rokhsar D."/>
            <person name="Stacey G."/>
            <person name="Shoemaker R."/>
            <person name="Jackson S."/>
        </authorList>
    </citation>
    <scope>NUCLEOTIDE SEQUENCE</scope>
    <source>
        <tissue evidence="2">Callus</tissue>
    </source>
</reference>
<dbReference type="OrthoDB" id="442460at2759"/>